<sequence>MQAVKAAVIMWKGLQVTMGMFLIAGLLFASGVFSILLYDKISVRAEVEASVIVPASTAAEVTAAAQPAAAAGQTVPADQAPPPAAAPAGAPASAMLDAPIIRQLPELPSGCELTSLTMLLQYYGVQKTKMELLPEMKRDTTPITYNANGTVAYWGNPNTGFVGDITGKSKGFGIYHTALFELARQYIPTAVDLTREPFHVIEQQLLSGVPVVVWTTIDFKVPQKWSVWDTPVGPIKTTFMEHAVLLVGFDERHVYINDPLSGLKKKAINKQQFLATWEAMGRQAISYSKS</sequence>
<evidence type="ECO:0000313" key="3">
    <source>
        <dbReference type="EMBL" id="AEI42462.1"/>
    </source>
</evidence>
<dbReference type="HOGENOM" id="CLU_067297_1_1_9"/>
<protein>
    <recommendedName>
        <fullName evidence="2">Peptidase C39-like domain-containing protein</fullName>
    </recommendedName>
</protein>
<dbReference type="PANTHER" id="PTHR37806:SF1">
    <property type="entry name" value="PEPTIDASE C39-LIKE DOMAIN-CONTAINING PROTEIN"/>
    <property type="match status" value="1"/>
</dbReference>
<dbReference type="PATRIC" id="fig|1036673.3.peg.3606"/>
<dbReference type="Pfam" id="PF13529">
    <property type="entry name" value="Peptidase_C39_2"/>
    <property type="match status" value="1"/>
</dbReference>
<evidence type="ECO:0000259" key="2">
    <source>
        <dbReference type="Pfam" id="PF13529"/>
    </source>
</evidence>
<keyword evidence="1" id="KW-1133">Transmembrane helix</keyword>
<dbReference type="AlphaFoldDB" id="F8F914"/>
<dbReference type="Proteomes" id="UP000006620">
    <property type="component" value="Chromosome"/>
</dbReference>
<organism evidence="3 4">
    <name type="scientific">Paenibacillus mucilaginosus (strain KNP414)</name>
    <dbReference type="NCBI Taxonomy" id="1036673"/>
    <lineage>
        <taxon>Bacteria</taxon>
        <taxon>Bacillati</taxon>
        <taxon>Bacillota</taxon>
        <taxon>Bacilli</taxon>
        <taxon>Bacillales</taxon>
        <taxon>Paenibacillaceae</taxon>
        <taxon>Paenibacillus</taxon>
    </lineage>
</organism>
<evidence type="ECO:0000313" key="4">
    <source>
        <dbReference type="Proteomes" id="UP000006620"/>
    </source>
</evidence>
<keyword evidence="1" id="KW-0812">Transmembrane</keyword>
<dbReference type="PANTHER" id="PTHR37806">
    <property type="entry name" value="LMO0724 PROTEIN"/>
    <property type="match status" value="1"/>
</dbReference>
<accession>F8F914</accession>
<proteinExistence type="predicted"/>
<dbReference type="InterPro" id="IPR039564">
    <property type="entry name" value="Peptidase_C39-like"/>
</dbReference>
<dbReference type="EMBL" id="CP002869">
    <property type="protein sequence ID" value="AEI42462.1"/>
    <property type="molecule type" value="Genomic_DNA"/>
</dbReference>
<feature type="domain" description="Peptidase C39-like" evidence="2">
    <location>
        <begin position="96"/>
        <end position="259"/>
    </location>
</feature>
<dbReference type="KEGG" id="pms:KNP414_03924"/>
<gene>
    <name evidence="3" type="ordered locus">KNP414_03924</name>
</gene>
<evidence type="ECO:0000256" key="1">
    <source>
        <dbReference type="SAM" id="Phobius"/>
    </source>
</evidence>
<dbReference type="Gene3D" id="3.90.70.10">
    <property type="entry name" value="Cysteine proteinases"/>
    <property type="match status" value="1"/>
</dbReference>
<keyword evidence="1" id="KW-0472">Membrane</keyword>
<feature type="transmembrane region" description="Helical" evidence="1">
    <location>
        <begin position="20"/>
        <end position="38"/>
    </location>
</feature>
<name>F8F914_PAEMK</name>
<reference evidence="3 4" key="2">
    <citation type="journal article" date="2013" name="Genome Announc.">
        <title>Genome Sequence of Growth-Improving Paenibacillus mucilaginosus Strain KNP414.</title>
        <authorList>
            <person name="Lu J.J."/>
            <person name="Wang J.F."/>
            <person name="Hu X.F."/>
        </authorList>
    </citation>
    <scope>NUCLEOTIDE SEQUENCE [LARGE SCALE GENOMIC DNA]</scope>
    <source>
        <strain evidence="3 4">KNP414</strain>
    </source>
</reference>
<reference evidence="4" key="1">
    <citation type="submission" date="2011-06" db="EMBL/GenBank/DDBJ databases">
        <title>Complete genome sequence of Paenibacillus mucilaginosus KNP414.</title>
        <authorList>
            <person name="Wang J."/>
            <person name="Hu S."/>
            <person name="Hu X."/>
            <person name="Zhang B."/>
            <person name="Dong D."/>
            <person name="Zhang S."/>
            <person name="Zhao K."/>
            <person name="Wu D."/>
        </authorList>
    </citation>
    <scope>NUCLEOTIDE SEQUENCE [LARGE SCALE GENOMIC DNA]</scope>
    <source>
        <strain evidence="4">KNP414</strain>
    </source>
</reference>